<feature type="domain" description="Aminotransferase class V" evidence="9">
    <location>
        <begin position="2"/>
        <end position="355"/>
    </location>
</feature>
<dbReference type="Gene3D" id="1.10.260.50">
    <property type="match status" value="1"/>
</dbReference>
<dbReference type="PROSITE" id="PS00595">
    <property type="entry name" value="AA_TRANSFER_CLASS_5"/>
    <property type="match status" value="1"/>
</dbReference>
<evidence type="ECO:0000313" key="10">
    <source>
        <dbReference type="EMBL" id="VAV96410.1"/>
    </source>
</evidence>
<keyword evidence="8" id="KW-0411">Iron-sulfur</keyword>
<comment type="cofactor">
    <cofactor evidence="1">
        <name>pyridoxal 5'-phosphate</name>
        <dbReference type="ChEBI" id="CHEBI:597326"/>
    </cofactor>
</comment>
<dbReference type="PIRSF" id="PIRSF005572">
    <property type="entry name" value="NifS"/>
    <property type="match status" value="1"/>
</dbReference>
<keyword evidence="6" id="KW-0663">Pyridoxal phosphate</keyword>
<dbReference type="Pfam" id="PF00266">
    <property type="entry name" value="Aminotran_5"/>
    <property type="match status" value="1"/>
</dbReference>
<reference evidence="10" key="1">
    <citation type="submission" date="2018-06" db="EMBL/GenBank/DDBJ databases">
        <authorList>
            <person name="Zhirakovskaya E."/>
        </authorList>
    </citation>
    <scope>NUCLEOTIDE SEQUENCE</scope>
</reference>
<evidence type="ECO:0000256" key="6">
    <source>
        <dbReference type="ARBA" id="ARBA00022898"/>
    </source>
</evidence>
<gene>
    <name evidence="10" type="ORF">MNBD_ALPHA02-2411</name>
</gene>
<dbReference type="GO" id="GO:0051536">
    <property type="term" value="F:iron-sulfur cluster binding"/>
    <property type="evidence" value="ECO:0007669"/>
    <property type="project" value="UniProtKB-KW"/>
</dbReference>
<dbReference type="PANTHER" id="PTHR11601">
    <property type="entry name" value="CYSTEINE DESULFURYLASE FAMILY MEMBER"/>
    <property type="match status" value="1"/>
</dbReference>
<evidence type="ECO:0000256" key="8">
    <source>
        <dbReference type="ARBA" id="ARBA00023014"/>
    </source>
</evidence>
<dbReference type="InterPro" id="IPR015421">
    <property type="entry name" value="PyrdxlP-dep_Trfase_major"/>
</dbReference>
<evidence type="ECO:0000256" key="5">
    <source>
        <dbReference type="ARBA" id="ARBA00022723"/>
    </source>
</evidence>
<dbReference type="SUPFAM" id="SSF53383">
    <property type="entry name" value="PLP-dependent transferases"/>
    <property type="match status" value="1"/>
</dbReference>
<sequence>MIYLDHNATTPIKPDVIAEITRVMEVGGNPSSVHGKGRAAKSILENARQTIAEHINCRPQKIIFTGGGTEANNIALKAAGFDHLILSVTEHDSISEIKKNFTGTIDWLPVDQNGLIAPEILENAVKQAPEKTLVSIMLANNETGVVQDIAALSVIGHKRGAMFHTDAIQAFGKIPVDFRALGVDMMSLSAHKMGGPQGVGALVALEKIDILSLITGGGQESGRRAGTENLAGIAGFAKAAELVPDNLSHMPRIKELRDHIELSIKKHAPEAVFYGAGTDRLPNTSTILMPNVTSETQVMAFDLAGICVSAGSACSSGKVKPSHVVTAMGANTEQALSTLRVSLGWNSSAQDAEAFIAAWIKLYDRKKQ</sequence>
<evidence type="ECO:0000259" key="9">
    <source>
        <dbReference type="Pfam" id="PF00266"/>
    </source>
</evidence>
<dbReference type="InterPro" id="IPR020578">
    <property type="entry name" value="Aminotrans_V_PyrdxlP_BS"/>
</dbReference>
<protein>
    <recommendedName>
        <fullName evidence="3">cysteine desulfurase</fullName>
        <ecNumber evidence="3">2.8.1.7</ecNumber>
    </recommendedName>
</protein>
<evidence type="ECO:0000256" key="7">
    <source>
        <dbReference type="ARBA" id="ARBA00023004"/>
    </source>
</evidence>
<accession>A0A3B0RSH1</accession>
<keyword evidence="5" id="KW-0479">Metal-binding</keyword>
<dbReference type="PANTHER" id="PTHR11601:SF34">
    <property type="entry name" value="CYSTEINE DESULFURASE"/>
    <property type="match status" value="1"/>
</dbReference>
<comment type="similarity">
    <text evidence="2">Belongs to the class-V pyridoxal-phosphate-dependent aminotransferase family. NifS/IscS subfamily.</text>
</comment>
<keyword evidence="4 10" id="KW-0808">Transferase</keyword>
<dbReference type="InterPro" id="IPR015422">
    <property type="entry name" value="PyrdxlP-dep_Trfase_small"/>
</dbReference>
<dbReference type="Gene3D" id="3.40.640.10">
    <property type="entry name" value="Type I PLP-dependent aspartate aminotransferase-like (Major domain)"/>
    <property type="match status" value="1"/>
</dbReference>
<dbReference type="GO" id="GO:0046872">
    <property type="term" value="F:metal ion binding"/>
    <property type="evidence" value="ECO:0007669"/>
    <property type="project" value="UniProtKB-KW"/>
</dbReference>
<name>A0A3B0RSH1_9ZZZZ</name>
<organism evidence="10">
    <name type="scientific">hydrothermal vent metagenome</name>
    <dbReference type="NCBI Taxonomy" id="652676"/>
    <lineage>
        <taxon>unclassified sequences</taxon>
        <taxon>metagenomes</taxon>
        <taxon>ecological metagenomes</taxon>
    </lineage>
</organism>
<evidence type="ECO:0000256" key="3">
    <source>
        <dbReference type="ARBA" id="ARBA00012239"/>
    </source>
</evidence>
<dbReference type="EC" id="2.8.1.7" evidence="3"/>
<dbReference type="InterPro" id="IPR000192">
    <property type="entry name" value="Aminotrans_V_dom"/>
</dbReference>
<proteinExistence type="inferred from homology"/>
<dbReference type="AlphaFoldDB" id="A0A3B0RSH1"/>
<dbReference type="EMBL" id="UOED01000107">
    <property type="protein sequence ID" value="VAV96410.1"/>
    <property type="molecule type" value="Genomic_DNA"/>
</dbReference>
<dbReference type="InterPro" id="IPR016454">
    <property type="entry name" value="Cysteine_dSase"/>
</dbReference>
<dbReference type="Gene3D" id="3.90.1150.10">
    <property type="entry name" value="Aspartate Aminotransferase, domain 1"/>
    <property type="match status" value="1"/>
</dbReference>
<dbReference type="GO" id="GO:0031071">
    <property type="term" value="F:cysteine desulfurase activity"/>
    <property type="evidence" value="ECO:0007669"/>
    <property type="project" value="UniProtKB-EC"/>
</dbReference>
<keyword evidence="7" id="KW-0408">Iron</keyword>
<evidence type="ECO:0000256" key="2">
    <source>
        <dbReference type="ARBA" id="ARBA00006490"/>
    </source>
</evidence>
<dbReference type="InterPro" id="IPR015424">
    <property type="entry name" value="PyrdxlP-dep_Trfase"/>
</dbReference>
<evidence type="ECO:0000256" key="1">
    <source>
        <dbReference type="ARBA" id="ARBA00001933"/>
    </source>
</evidence>
<evidence type="ECO:0000256" key="4">
    <source>
        <dbReference type="ARBA" id="ARBA00022679"/>
    </source>
</evidence>